<evidence type="ECO:0000256" key="8">
    <source>
        <dbReference type="ARBA" id="ARBA00023136"/>
    </source>
</evidence>
<feature type="region of interest" description="Disordered" evidence="9">
    <location>
        <begin position="1"/>
        <end position="54"/>
    </location>
</feature>
<dbReference type="OrthoDB" id="9986677at2759"/>
<evidence type="ECO:0000256" key="6">
    <source>
        <dbReference type="ARBA" id="ARBA00022927"/>
    </source>
</evidence>
<evidence type="ECO:0008006" key="13">
    <source>
        <dbReference type="Google" id="ProtNLM"/>
    </source>
</evidence>
<dbReference type="RefSeq" id="XP_020121098.1">
    <property type="nucleotide sequence ID" value="XM_020265575.1"/>
</dbReference>
<keyword evidence="12" id="KW-1185">Reference proteome</keyword>
<feature type="compositionally biased region" description="Basic and acidic residues" evidence="9">
    <location>
        <begin position="13"/>
        <end position="28"/>
    </location>
</feature>
<organism evidence="11 12">
    <name type="scientific">Talaromyces atroroseus</name>
    <dbReference type="NCBI Taxonomy" id="1441469"/>
    <lineage>
        <taxon>Eukaryota</taxon>
        <taxon>Fungi</taxon>
        <taxon>Dikarya</taxon>
        <taxon>Ascomycota</taxon>
        <taxon>Pezizomycotina</taxon>
        <taxon>Eurotiomycetes</taxon>
        <taxon>Eurotiomycetidae</taxon>
        <taxon>Eurotiales</taxon>
        <taxon>Trichocomaceae</taxon>
        <taxon>Talaromyces</taxon>
        <taxon>Talaromyces sect. Trachyspermi</taxon>
    </lineage>
</organism>
<evidence type="ECO:0000256" key="4">
    <source>
        <dbReference type="ARBA" id="ARBA00022692"/>
    </source>
</evidence>
<dbReference type="InterPro" id="IPR004813">
    <property type="entry name" value="OPT"/>
</dbReference>
<proteinExistence type="inferred from homology"/>
<evidence type="ECO:0000256" key="10">
    <source>
        <dbReference type="SAM" id="Phobius"/>
    </source>
</evidence>
<keyword evidence="7 10" id="KW-1133">Transmembrane helix</keyword>
<feature type="transmembrane region" description="Helical" evidence="10">
    <location>
        <begin position="478"/>
        <end position="498"/>
    </location>
</feature>
<feature type="transmembrane region" description="Helical" evidence="10">
    <location>
        <begin position="190"/>
        <end position="213"/>
    </location>
</feature>
<evidence type="ECO:0000256" key="1">
    <source>
        <dbReference type="ARBA" id="ARBA00004141"/>
    </source>
</evidence>
<accession>A0A225B4X8</accession>
<reference evidence="11 12" key="1">
    <citation type="submission" date="2015-06" db="EMBL/GenBank/DDBJ databases">
        <title>Talaromyces atroroseus IBT 11181 draft genome.</title>
        <authorList>
            <person name="Rasmussen K.B."/>
            <person name="Rasmussen S."/>
            <person name="Petersen B."/>
            <person name="Sicheritz-Ponten T."/>
            <person name="Mortensen U.H."/>
            <person name="Thrane U."/>
        </authorList>
    </citation>
    <scope>NUCLEOTIDE SEQUENCE [LARGE SCALE GENOMIC DNA]</scope>
    <source>
        <strain evidence="11 12">IBT 11181</strain>
    </source>
</reference>
<feature type="transmembrane region" description="Helical" evidence="10">
    <location>
        <begin position="632"/>
        <end position="650"/>
    </location>
</feature>
<gene>
    <name evidence="11" type="ORF">UA08_03291</name>
</gene>
<feature type="transmembrane region" description="Helical" evidence="10">
    <location>
        <begin position="156"/>
        <end position="178"/>
    </location>
</feature>
<dbReference type="GO" id="GO:0016020">
    <property type="term" value="C:membrane"/>
    <property type="evidence" value="ECO:0007669"/>
    <property type="project" value="UniProtKB-SubCell"/>
</dbReference>
<sequence length="772" mass="85875">MDERIAPQTVETLRGEESFSQEKDEGHADFNSSTSKEHNHVTTSSSSDESIIDDDEARKTLDFEADDSPYPEVRAVVSPKDDPSMPVNTSRMWIIGILFTIIGSALNQLFSLRQPSVTISSFVGQLLAYPVGIFWARVVPIGFFNPDRNFNVKEHALITIMANVSFGSASATQVIEAMTKFYNLGYNPGFGILFTLSTQLFGFGLAGLFQRWLVQPAAMIWPGVLSNSALLMALHTRANAVADGWTISRRKFFLVVFLVGFAWYFLPGFLFKALSYFSFICWIVPHNVVVNQLFGQVTGLGMSVLTFDWSQVVFANANPLLTPLWAGLNVIGGFVFFFWLICPILYYTDTWYSSYMPMMSSDVYDNTGSVYNTSRIMNADATVNYQAYDNYSPMFLPAGYALTYGIAFANLTGIFVHIALYHGKEIWTIWKGEGKKDIHARINAAYRQVPWWWFAIVTVIMWVLNIIVNEVWSTGLPVWAVFVGFVLPLVYFMPIGIIKALTNISTNEINLITEFIGGYAFQGVPVANMSFKFLTYAGVAQGLEFISDQKLGHYFHIEPRTVFFAQGLATLVGALVQAGLTLGILEGVPNVCTNQSNGYTCPHGTVTYSSSLIWGALGPSHSYSPGQIYGNLLWFFLVGPLAVLLTWTLGRKWNFFNYISWPVVFGGMTLVPPATGINFSSWWAFNAIFNGIIKRRKGAWWTKYTISPDYILASALDCGVAVSTVIIFFCITLPGASLTWWGNTVYEKTADGLGTPYRQLAAGQTFGPSSWS</sequence>
<keyword evidence="3" id="KW-0813">Transport</keyword>
<feature type="transmembrane region" description="Helical" evidence="10">
    <location>
        <begin position="710"/>
        <end position="736"/>
    </location>
</feature>
<dbReference type="PANTHER" id="PTHR22601">
    <property type="entry name" value="ISP4 LIKE PROTEIN"/>
    <property type="match status" value="1"/>
</dbReference>
<feature type="transmembrane region" description="Helical" evidence="10">
    <location>
        <begin position="398"/>
        <end position="421"/>
    </location>
</feature>
<keyword evidence="8 10" id="KW-0472">Membrane</keyword>
<evidence type="ECO:0000256" key="3">
    <source>
        <dbReference type="ARBA" id="ARBA00022448"/>
    </source>
</evidence>
<protein>
    <recommendedName>
        <fullName evidence="13">Glutathione transporter 1</fullName>
    </recommendedName>
</protein>
<dbReference type="GO" id="GO:0035673">
    <property type="term" value="F:oligopeptide transmembrane transporter activity"/>
    <property type="evidence" value="ECO:0007669"/>
    <property type="project" value="InterPro"/>
</dbReference>
<evidence type="ECO:0000256" key="2">
    <source>
        <dbReference type="ARBA" id="ARBA00008807"/>
    </source>
</evidence>
<comment type="similarity">
    <text evidence="2">Belongs to the oligopeptide OPT transporter family.</text>
</comment>
<feature type="transmembrane region" description="Helical" evidence="10">
    <location>
        <begin position="451"/>
        <end position="472"/>
    </location>
</feature>
<keyword evidence="4 10" id="KW-0812">Transmembrane</keyword>
<comment type="caution">
    <text evidence="11">The sequence shown here is derived from an EMBL/GenBank/DDBJ whole genome shotgun (WGS) entry which is preliminary data.</text>
</comment>
<evidence type="ECO:0000313" key="12">
    <source>
        <dbReference type="Proteomes" id="UP000214365"/>
    </source>
</evidence>
<dbReference type="GeneID" id="31003046"/>
<evidence type="ECO:0000313" key="11">
    <source>
        <dbReference type="EMBL" id="OKL60977.1"/>
    </source>
</evidence>
<keyword evidence="5" id="KW-0571">Peptide transport</keyword>
<dbReference type="NCBIfam" id="TIGR00727">
    <property type="entry name" value="ISP4_OPT"/>
    <property type="match status" value="1"/>
</dbReference>
<keyword evidence="6" id="KW-0653">Protein transport</keyword>
<feature type="transmembrane region" description="Helical" evidence="10">
    <location>
        <begin position="293"/>
        <end position="314"/>
    </location>
</feature>
<dbReference type="Pfam" id="PF03169">
    <property type="entry name" value="OPT"/>
    <property type="match status" value="1"/>
</dbReference>
<name>A0A225B4X8_TALAT</name>
<evidence type="ECO:0000256" key="5">
    <source>
        <dbReference type="ARBA" id="ARBA00022856"/>
    </source>
</evidence>
<feature type="transmembrane region" description="Helical" evidence="10">
    <location>
        <begin position="326"/>
        <end position="348"/>
    </location>
</feature>
<dbReference type="GO" id="GO:0015031">
    <property type="term" value="P:protein transport"/>
    <property type="evidence" value="ECO:0007669"/>
    <property type="project" value="UniProtKB-KW"/>
</dbReference>
<feature type="transmembrane region" description="Helical" evidence="10">
    <location>
        <begin position="252"/>
        <end position="273"/>
    </location>
</feature>
<evidence type="ECO:0000256" key="7">
    <source>
        <dbReference type="ARBA" id="ARBA00022989"/>
    </source>
</evidence>
<dbReference type="InterPro" id="IPR004648">
    <property type="entry name" value="Oligpept_transpt"/>
</dbReference>
<evidence type="ECO:0000256" key="9">
    <source>
        <dbReference type="SAM" id="MobiDB-lite"/>
    </source>
</evidence>
<dbReference type="AlphaFoldDB" id="A0A225B4X8"/>
<dbReference type="EMBL" id="LFMY01000004">
    <property type="protein sequence ID" value="OKL60977.1"/>
    <property type="molecule type" value="Genomic_DNA"/>
</dbReference>
<feature type="transmembrane region" description="Helical" evidence="10">
    <location>
        <begin position="92"/>
        <end position="110"/>
    </location>
</feature>
<comment type="subcellular location">
    <subcellularLocation>
        <location evidence="1">Membrane</location>
        <topology evidence="1">Multi-pass membrane protein</topology>
    </subcellularLocation>
</comment>
<dbReference type="NCBIfam" id="TIGR00728">
    <property type="entry name" value="OPT_sfam"/>
    <property type="match status" value="1"/>
</dbReference>
<dbReference type="Proteomes" id="UP000214365">
    <property type="component" value="Unassembled WGS sequence"/>
</dbReference>
<feature type="transmembrane region" description="Helical" evidence="10">
    <location>
        <begin position="122"/>
        <end position="144"/>
    </location>
</feature>